<name>A0A2Y9A382_9MICO</name>
<dbReference type="Gene3D" id="3.40.50.150">
    <property type="entry name" value="Vaccinia Virus protein VP39"/>
    <property type="match status" value="1"/>
</dbReference>
<dbReference type="OrthoDB" id="1550779at2"/>
<gene>
    <name evidence="1" type="ORF">SAMN05216184_101291</name>
</gene>
<organism evidence="1 2">
    <name type="scientific">Georgenia satyanarayanai</name>
    <dbReference type="NCBI Taxonomy" id="860221"/>
    <lineage>
        <taxon>Bacteria</taxon>
        <taxon>Bacillati</taxon>
        <taxon>Actinomycetota</taxon>
        <taxon>Actinomycetes</taxon>
        <taxon>Micrococcales</taxon>
        <taxon>Bogoriellaceae</taxon>
        <taxon>Georgenia</taxon>
    </lineage>
</organism>
<dbReference type="GO" id="GO:0008168">
    <property type="term" value="F:methyltransferase activity"/>
    <property type="evidence" value="ECO:0007669"/>
    <property type="project" value="UniProtKB-KW"/>
</dbReference>
<keyword evidence="1" id="KW-0489">Methyltransferase</keyword>
<dbReference type="RefSeq" id="WP_110851291.1">
    <property type="nucleotide sequence ID" value="NZ_QKLZ01000001.1"/>
</dbReference>
<accession>A0A2Y9A382</accession>
<dbReference type="Pfam" id="PF13489">
    <property type="entry name" value="Methyltransf_23"/>
    <property type="match status" value="1"/>
</dbReference>
<dbReference type="GO" id="GO:0032259">
    <property type="term" value="P:methylation"/>
    <property type="evidence" value="ECO:0007669"/>
    <property type="project" value="UniProtKB-KW"/>
</dbReference>
<dbReference type="Proteomes" id="UP000250222">
    <property type="component" value="Unassembled WGS sequence"/>
</dbReference>
<reference evidence="1 2" key="1">
    <citation type="submission" date="2016-10" db="EMBL/GenBank/DDBJ databases">
        <authorList>
            <person name="Cai Z."/>
        </authorList>
    </citation>
    <scope>NUCLEOTIDE SEQUENCE [LARGE SCALE GENOMIC DNA]</scope>
    <source>
        <strain evidence="1 2">CGMCC 1.10826</strain>
    </source>
</reference>
<keyword evidence="1" id="KW-0808">Transferase</keyword>
<dbReference type="EMBL" id="UETB01000001">
    <property type="protein sequence ID" value="SSA36627.1"/>
    <property type="molecule type" value="Genomic_DNA"/>
</dbReference>
<evidence type="ECO:0000313" key="2">
    <source>
        <dbReference type="Proteomes" id="UP000250222"/>
    </source>
</evidence>
<sequence length="213" mass="22747">MAGCCDPHGCDQMFGAGFARYAARRFRRRGLDTAARQMVDFLAVDGVAGATVLDIGGGVGEIGIELLRRGAASATTLELSPAYDVEARRLAQEAGVADRAFRHVTDIAADADDVELADVVVLHRVVCCYPDFERLLGAAADLCRGRLAFSHPPRNFVTRAFVAAQNATSSVLGREYRAFAHPPVAMVGAVEARGMRQVLKGSGMVWQVAALVR</sequence>
<dbReference type="InterPro" id="IPR029063">
    <property type="entry name" value="SAM-dependent_MTases_sf"/>
</dbReference>
<keyword evidence="2" id="KW-1185">Reference proteome</keyword>
<protein>
    <submittedName>
        <fullName evidence="1">Magnesium-protoporphyrin O-methyltransferase</fullName>
    </submittedName>
</protein>
<proteinExistence type="predicted"/>
<dbReference type="SUPFAM" id="SSF53335">
    <property type="entry name" value="S-adenosyl-L-methionine-dependent methyltransferases"/>
    <property type="match status" value="1"/>
</dbReference>
<dbReference type="AlphaFoldDB" id="A0A2Y9A382"/>
<evidence type="ECO:0000313" key="1">
    <source>
        <dbReference type="EMBL" id="SSA36627.1"/>
    </source>
</evidence>